<reference evidence="10 11" key="1">
    <citation type="submission" date="2023-05" db="EMBL/GenBank/DDBJ databases">
        <title>Gordonibacter KGMB12511T sp. nov., isolated from faeces of healthy Korean.</title>
        <authorList>
            <person name="Kim H.S."/>
            <person name="Kim J.-S."/>
            <person name="Suh M.K."/>
            <person name="Eom M.K."/>
            <person name="Do H.E."/>
            <person name="Lee J.-S."/>
        </authorList>
    </citation>
    <scope>NUCLEOTIDE SEQUENCE [LARGE SCALE GENOMIC DNA]</scope>
    <source>
        <strain evidence="10 11">KGMB12511</strain>
    </source>
</reference>
<dbReference type="EMBL" id="JASJEU010000008">
    <property type="protein sequence ID" value="MDJ1650104.1"/>
    <property type="molecule type" value="Genomic_DNA"/>
</dbReference>
<dbReference type="PANTHER" id="PTHR33885:SF3">
    <property type="entry name" value="PHAGE SHOCK PROTEIN C"/>
    <property type="match status" value="1"/>
</dbReference>
<comment type="subcellular location">
    <subcellularLocation>
        <location evidence="1">Cell membrane</location>
        <topology evidence="1">Single-pass membrane protein</topology>
    </subcellularLocation>
</comment>
<evidence type="ECO:0000259" key="8">
    <source>
        <dbReference type="Pfam" id="PF04024"/>
    </source>
</evidence>
<proteinExistence type="predicted"/>
<comment type="caution">
    <text evidence="10">The sequence shown here is derived from an EMBL/GenBank/DDBJ whole genome shotgun (WGS) entry which is preliminary data.</text>
</comment>
<feature type="transmembrane region" description="Helical" evidence="7">
    <location>
        <begin position="261"/>
        <end position="281"/>
    </location>
</feature>
<feature type="transmembrane region" description="Helical" evidence="7">
    <location>
        <begin position="293"/>
        <end position="318"/>
    </location>
</feature>
<protein>
    <submittedName>
        <fullName evidence="10">PspC domain-containing protein</fullName>
    </submittedName>
</protein>
<keyword evidence="3 7" id="KW-0812">Transmembrane</keyword>
<feature type="transmembrane region" description="Helical" evidence="7">
    <location>
        <begin position="349"/>
        <end position="368"/>
    </location>
</feature>
<gene>
    <name evidence="10" type="ORF">QNJ86_04785</name>
</gene>
<feature type="transmembrane region" description="Helical" evidence="7">
    <location>
        <begin position="31"/>
        <end position="55"/>
    </location>
</feature>
<name>A0ABT7DKP8_9ACTN</name>
<sequence>MTEDTRLQRSRDALLGGVCAGLAEHFDVDPVIVRILAVVLTIGTAGAAALVYVVLWMILPLAPKEVGPVEVAPQSVHSDTYGEVKYQPTRLRTEEAAHAAAEAASVQQARVSQPYVGAGHVPPEPPAAAAAAWAQGRPGSWQTPPPGWQPPGWQVPNWQTPPVAGVAPQSPYAQQPGTGAGVSPVPPVAPASAAPASVPPAVSVPPVPPVAPVAPAPVPVAPVAPSAAERRDGAVTAGIWVGSFLLFVGVGMLLGKNIDGVSWWQFWPLVLAVVGIVQMVVPGAPGHRTDRFVAGLTLFCLGGTLLPMSLGVTAWATLITMVVHLWPLLLVMAGFSLIGAVTHSPVWKLASGACFVMFCIVGLAWYSVPGAVDSLVLVLPYGREFVLPFAITIAAAL</sequence>
<dbReference type="RefSeq" id="WP_283831454.1">
    <property type="nucleotide sequence ID" value="NZ_JASJEU010000008.1"/>
</dbReference>
<dbReference type="Pfam" id="PF22570">
    <property type="entry name" value="LiaF-TM"/>
    <property type="match status" value="1"/>
</dbReference>
<evidence type="ECO:0000313" key="10">
    <source>
        <dbReference type="EMBL" id="MDJ1650104.1"/>
    </source>
</evidence>
<feature type="transmembrane region" description="Helical" evidence="7">
    <location>
        <begin position="324"/>
        <end position="342"/>
    </location>
</feature>
<feature type="region of interest" description="Disordered" evidence="6">
    <location>
        <begin position="165"/>
        <end position="184"/>
    </location>
</feature>
<dbReference type="Pfam" id="PF04024">
    <property type="entry name" value="PspC"/>
    <property type="match status" value="1"/>
</dbReference>
<feature type="domain" description="Phage shock protein PspC N-terminal" evidence="8">
    <location>
        <begin position="6"/>
        <end position="61"/>
    </location>
</feature>
<evidence type="ECO:0000313" key="11">
    <source>
        <dbReference type="Proteomes" id="UP001232750"/>
    </source>
</evidence>
<keyword evidence="4 7" id="KW-1133">Transmembrane helix</keyword>
<dbReference type="InterPro" id="IPR052027">
    <property type="entry name" value="PspC"/>
</dbReference>
<dbReference type="PANTHER" id="PTHR33885">
    <property type="entry name" value="PHAGE SHOCK PROTEIN C"/>
    <property type="match status" value="1"/>
</dbReference>
<dbReference type="Proteomes" id="UP001232750">
    <property type="component" value="Unassembled WGS sequence"/>
</dbReference>
<keyword evidence="11" id="KW-1185">Reference proteome</keyword>
<keyword evidence="2" id="KW-1003">Cell membrane</keyword>
<dbReference type="InterPro" id="IPR054331">
    <property type="entry name" value="LiaF_TM"/>
</dbReference>
<evidence type="ECO:0000256" key="2">
    <source>
        <dbReference type="ARBA" id="ARBA00022475"/>
    </source>
</evidence>
<feature type="domain" description="LiaF transmembrane" evidence="9">
    <location>
        <begin position="240"/>
        <end position="339"/>
    </location>
</feature>
<evidence type="ECO:0000256" key="5">
    <source>
        <dbReference type="ARBA" id="ARBA00023136"/>
    </source>
</evidence>
<evidence type="ECO:0000256" key="4">
    <source>
        <dbReference type="ARBA" id="ARBA00022989"/>
    </source>
</evidence>
<evidence type="ECO:0000256" key="1">
    <source>
        <dbReference type="ARBA" id="ARBA00004162"/>
    </source>
</evidence>
<organism evidence="10 11">
    <name type="scientific">Gordonibacter faecis</name>
    <dbReference type="NCBI Taxonomy" id="3047475"/>
    <lineage>
        <taxon>Bacteria</taxon>
        <taxon>Bacillati</taxon>
        <taxon>Actinomycetota</taxon>
        <taxon>Coriobacteriia</taxon>
        <taxon>Eggerthellales</taxon>
        <taxon>Eggerthellaceae</taxon>
        <taxon>Gordonibacter</taxon>
    </lineage>
</organism>
<dbReference type="InterPro" id="IPR007168">
    <property type="entry name" value="Phageshock_PspC_N"/>
</dbReference>
<evidence type="ECO:0000256" key="6">
    <source>
        <dbReference type="SAM" id="MobiDB-lite"/>
    </source>
</evidence>
<evidence type="ECO:0000256" key="3">
    <source>
        <dbReference type="ARBA" id="ARBA00022692"/>
    </source>
</evidence>
<keyword evidence="5 7" id="KW-0472">Membrane</keyword>
<evidence type="ECO:0000256" key="7">
    <source>
        <dbReference type="SAM" id="Phobius"/>
    </source>
</evidence>
<evidence type="ECO:0000259" key="9">
    <source>
        <dbReference type="Pfam" id="PF22570"/>
    </source>
</evidence>
<feature type="transmembrane region" description="Helical" evidence="7">
    <location>
        <begin position="234"/>
        <end position="255"/>
    </location>
</feature>
<accession>A0ABT7DKP8</accession>